<evidence type="ECO:0000256" key="1">
    <source>
        <dbReference type="ARBA" id="ARBA00004173"/>
    </source>
</evidence>
<protein>
    <recommendedName>
        <fullName evidence="14">Acyl carrier protein</fullName>
    </recommendedName>
</protein>
<keyword evidence="7" id="KW-0597">Phosphoprotein</keyword>
<evidence type="ECO:0000256" key="9">
    <source>
        <dbReference type="ARBA" id="ARBA00022946"/>
    </source>
</evidence>
<dbReference type="InterPro" id="IPR003231">
    <property type="entry name" value="ACP"/>
</dbReference>
<evidence type="ECO:0000313" key="17">
    <source>
        <dbReference type="Proteomes" id="UP000603453"/>
    </source>
</evidence>
<evidence type="ECO:0000313" key="16">
    <source>
        <dbReference type="EMBL" id="KAG2196799.1"/>
    </source>
</evidence>
<dbReference type="PANTHER" id="PTHR20863">
    <property type="entry name" value="ACYL CARRIER PROTEIN"/>
    <property type="match status" value="1"/>
</dbReference>
<evidence type="ECO:0000256" key="14">
    <source>
        <dbReference type="RuleBase" id="RU000722"/>
    </source>
</evidence>
<evidence type="ECO:0000256" key="11">
    <source>
        <dbReference type="ARBA" id="ARBA00023098"/>
    </source>
</evidence>
<dbReference type="PROSITE" id="PS00012">
    <property type="entry name" value="PHOSPHOPANTETHEINE"/>
    <property type="match status" value="1"/>
</dbReference>
<comment type="function">
    <text evidence="14">Carrier of the growing fatty acid chain in fatty acid biosynthesis.</text>
</comment>
<accession>A0A8H7QQ92</accession>
<dbReference type="InterPro" id="IPR036736">
    <property type="entry name" value="ACP-like_sf"/>
</dbReference>
<keyword evidence="12" id="KW-0496">Mitochondrion</keyword>
<dbReference type="FunFam" id="1.10.1200.10:FF:000003">
    <property type="entry name" value="Acyl carrier protein"/>
    <property type="match status" value="1"/>
</dbReference>
<gene>
    <name evidence="16" type="ORF">INT47_002726</name>
</gene>
<dbReference type="Gene3D" id="1.10.1200.10">
    <property type="entry name" value="ACP-like"/>
    <property type="match status" value="1"/>
</dbReference>
<evidence type="ECO:0000256" key="3">
    <source>
        <dbReference type="ARBA" id="ARBA00010930"/>
    </source>
</evidence>
<evidence type="ECO:0000256" key="4">
    <source>
        <dbReference type="ARBA" id="ARBA00022448"/>
    </source>
</evidence>
<dbReference type="NCBIfam" id="NF002148">
    <property type="entry name" value="PRK00982.1-2"/>
    <property type="match status" value="1"/>
</dbReference>
<keyword evidence="6 14" id="KW-0444">Lipid biosynthesis</keyword>
<comment type="pathway">
    <text evidence="2">Lipid metabolism; fatty acid biosynthesis.</text>
</comment>
<dbReference type="Proteomes" id="UP000603453">
    <property type="component" value="Unassembled WGS sequence"/>
</dbReference>
<dbReference type="InterPro" id="IPR006162">
    <property type="entry name" value="Ppantetheine_attach_site"/>
</dbReference>
<evidence type="ECO:0000256" key="8">
    <source>
        <dbReference type="ARBA" id="ARBA00022832"/>
    </source>
</evidence>
<comment type="caution">
    <text evidence="16">The sequence shown here is derived from an EMBL/GenBank/DDBJ whole genome shotgun (WGS) entry which is preliminary data.</text>
</comment>
<feature type="domain" description="Carrier" evidence="15">
    <location>
        <begin position="36"/>
        <end position="111"/>
    </location>
</feature>
<proteinExistence type="inferred from homology"/>
<name>A0A8H7QQ92_9FUNG</name>
<dbReference type="Pfam" id="PF00550">
    <property type="entry name" value="PP-binding"/>
    <property type="match status" value="1"/>
</dbReference>
<dbReference type="HAMAP" id="MF_01217">
    <property type="entry name" value="Acyl_carrier"/>
    <property type="match status" value="1"/>
</dbReference>
<dbReference type="AlphaFoldDB" id="A0A8H7QQ92"/>
<keyword evidence="13 14" id="KW-0275">Fatty acid biosynthesis</keyword>
<comment type="subcellular location">
    <subcellularLocation>
        <location evidence="1">Mitochondrion</location>
    </subcellularLocation>
</comment>
<reference evidence="16" key="1">
    <citation type="submission" date="2020-12" db="EMBL/GenBank/DDBJ databases">
        <title>Metabolic potential, ecology and presence of endohyphal bacteria is reflected in genomic diversity of Mucoromycotina.</title>
        <authorList>
            <person name="Muszewska A."/>
            <person name="Okrasinska A."/>
            <person name="Steczkiewicz K."/>
            <person name="Drgas O."/>
            <person name="Orlowska M."/>
            <person name="Perlinska-Lenart U."/>
            <person name="Aleksandrzak-Piekarczyk T."/>
            <person name="Szatraj K."/>
            <person name="Zielenkiewicz U."/>
            <person name="Pilsyk S."/>
            <person name="Malc E."/>
            <person name="Mieczkowski P."/>
            <person name="Kruszewska J.S."/>
            <person name="Biernat P."/>
            <person name="Pawlowska J."/>
        </authorList>
    </citation>
    <scope>NUCLEOTIDE SEQUENCE</scope>
    <source>
        <strain evidence="16">WA0000017839</strain>
    </source>
</reference>
<dbReference type="PROSITE" id="PS50075">
    <property type="entry name" value="CARRIER"/>
    <property type="match status" value="1"/>
</dbReference>
<dbReference type="SUPFAM" id="SSF47336">
    <property type="entry name" value="ACP-like"/>
    <property type="match status" value="1"/>
</dbReference>
<keyword evidence="8" id="KW-0276">Fatty acid metabolism</keyword>
<dbReference type="InterPro" id="IPR009081">
    <property type="entry name" value="PP-bd_ACP"/>
</dbReference>
<dbReference type="GO" id="GO:0099128">
    <property type="term" value="C:mitochondrial [2Fe-2S] assembly complex"/>
    <property type="evidence" value="ECO:0007669"/>
    <property type="project" value="UniProtKB-ARBA"/>
</dbReference>
<keyword evidence="11" id="KW-0443">Lipid metabolism</keyword>
<evidence type="ECO:0000256" key="2">
    <source>
        <dbReference type="ARBA" id="ARBA00005194"/>
    </source>
</evidence>
<evidence type="ECO:0000256" key="5">
    <source>
        <dbReference type="ARBA" id="ARBA00022450"/>
    </source>
</evidence>
<keyword evidence="17" id="KW-1185">Reference proteome</keyword>
<dbReference type="GO" id="GO:0000036">
    <property type="term" value="F:acyl carrier activity"/>
    <property type="evidence" value="ECO:0007669"/>
    <property type="project" value="TreeGrafter"/>
</dbReference>
<keyword evidence="5 14" id="KW-0596">Phosphopantetheine</keyword>
<organism evidence="16 17">
    <name type="scientific">Mucor saturninus</name>
    <dbReference type="NCBI Taxonomy" id="64648"/>
    <lineage>
        <taxon>Eukaryota</taxon>
        <taxon>Fungi</taxon>
        <taxon>Fungi incertae sedis</taxon>
        <taxon>Mucoromycota</taxon>
        <taxon>Mucoromycotina</taxon>
        <taxon>Mucoromycetes</taxon>
        <taxon>Mucorales</taxon>
        <taxon>Mucorineae</taxon>
        <taxon>Mucoraceae</taxon>
        <taxon>Mucor</taxon>
    </lineage>
</organism>
<dbReference type="OrthoDB" id="448946at2759"/>
<evidence type="ECO:0000256" key="12">
    <source>
        <dbReference type="ARBA" id="ARBA00023128"/>
    </source>
</evidence>
<keyword evidence="9" id="KW-0809">Transit peptide</keyword>
<dbReference type="NCBIfam" id="TIGR00517">
    <property type="entry name" value="acyl_carrier"/>
    <property type="match status" value="1"/>
</dbReference>
<evidence type="ECO:0000256" key="6">
    <source>
        <dbReference type="ARBA" id="ARBA00022516"/>
    </source>
</evidence>
<comment type="similarity">
    <text evidence="3">Belongs to the acyl carrier protein (ACP) family.</text>
</comment>
<sequence length="114" mass="12559">MFLRPTVLLNAASRVSASRMAAPALFSRMYATLPKEDVQTRVLDVVKGFDKVDASKVTAEANFIKDLGLDSLDTVEVVMAIEEEFSVEIPDKDADAIQSVRQAIDYIGKRDDAH</sequence>
<keyword evidence="10" id="KW-0249">Electron transport</keyword>
<dbReference type="EMBL" id="JAEPRD010000139">
    <property type="protein sequence ID" value="KAG2196799.1"/>
    <property type="molecule type" value="Genomic_DNA"/>
</dbReference>
<evidence type="ECO:0000256" key="13">
    <source>
        <dbReference type="ARBA" id="ARBA00023160"/>
    </source>
</evidence>
<keyword evidence="4" id="KW-0813">Transport</keyword>
<evidence type="ECO:0000259" key="15">
    <source>
        <dbReference type="PROSITE" id="PS50075"/>
    </source>
</evidence>
<dbReference type="PANTHER" id="PTHR20863:SF28">
    <property type="entry name" value="ACYL CARRIER PROTEIN, MITOCHONDRIAL"/>
    <property type="match status" value="1"/>
</dbReference>
<evidence type="ECO:0000256" key="7">
    <source>
        <dbReference type="ARBA" id="ARBA00022553"/>
    </source>
</evidence>
<evidence type="ECO:0000256" key="10">
    <source>
        <dbReference type="ARBA" id="ARBA00022982"/>
    </source>
</evidence>
<dbReference type="GO" id="GO:0000035">
    <property type="term" value="F:acyl binding"/>
    <property type="evidence" value="ECO:0007669"/>
    <property type="project" value="TreeGrafter"/>
</dbReference>